<dbReference type="EMBL" id="LFRF01000028">
    <property type="protein sequence ID" value="KND88112.1"/>
    <property type="molecule type" value="Genomic_DNA"/>
</dbReference>
<dbReference type="PANTHER" id="PTHR23520:SF5">
    <property type="entry name" value="TRANSPORTER, PUTATIVE (AFU_ORTHOLOGUE AFUA_3G04000)-RELATED"/>
    <property type="match status" value="1"/>
</dbReference>
<dbReference type="Pfam" id="PF07690">
    <property type="entry name" value="MFS_1"/>
    <property type="match status" value="2"/>
</dbReference>
<feature type="transmembrane region" description="Helical" evidence="6">
    <location>
        <begin position="61"/>
        <end position="84"/>
    </location>
</feature>
<proteinExistence type="predicted"/>
<evidence type="ECO:0000256" key="1">
    <source>
        <dbReference type="ARBA" id="ARBA00004141"/>
    </source>
</evidence>
<sequence length="499" mass="54153">MISVQRLVRWLYNEFGIASVYRTGPDTWLVILARTCRMFAFGAISLIFALFMSSLDFSDVRIGLFMTMTLAGDVVLSLLVALVADRLGRRRILFAGGLLMVLSGAAFNVFENYWILLFAAVVGVVSATGGDFGPFRSVEESTLSHLTTLRTRSDVLSWYVTTSSLGSAVGTEIAGRLVGVLRGLKGQTATGAYHSMFWVYIVMGTMTMVLTLLMSDRCEATEAVPTGAKATEPLLGAERQVGASDDGRDDSRDVQASPVGVRPETASQGSLRARPLLRRLWGASRLAQISPESRSVVYQLWTLLTIDSLADGMVSYTLTNYYLARKFRLSESYLGDIMSTSYLLMSISTVFAGPLARRLGLVNTMVFTHIPSSAAVLLFPIPRSVGLTIALLFIRTGLNNMDQAPRAAFIAAVVRPEERTAVMGITGMLRTLASAIGPSLTGFLAGTDRFWIAFVVAGALRIGYDIGLFCLFVGLKLDADESTDDRVASPRRSEEEVGN</sequence>
<dbReference type="AlphaFoldDB" id="A0A0L0N210"/>
<feature type="region of interest" description="Disordered" evidence="5">
    <location>
        <begin position="229"/>
        <end position="270"/>
    </location>
</feature>
<keyword evidence="4 6" id="KW-0472">Membrane</keyword>
<name>A0A0L0N210_TOLOC</name>
<feature type="transmembrane region" description="Helical" evidence="6">
    <location>
        <begin position="156"/>
        <end position="175"/>
    </location>
</feature>
<evidence type="ECO:0000256" key="2">
    <source>
        <dbReference type="ARBA" id="ARBA00022692"/>
    </source>
</evidence>
<feature type="transmembrane region" description="Helical" evidence="6">
    <location>
        <begin position="450"/>
        <end position="475"/>
    </location>
</feature>
<feature type="transmembrane region" description="Helical" evidence="6">
    <location>
        <begin position="113"/>
        <end position="135"/>
    </location>
</feature>
<dbReference type="Proteomes" id="UP000036947">
    <property type="component" value="Unassembled WGS sequence"/>
</dbReference>
<dbReference type="PANTHER" id="PTHR23520">
    <property type="entry name" value="TRANSPORTER, PUTATIVE (AFU_ORTHOLOGUE AFUA_3G04000)-RELATED"/>
    <property type="match status" value="1"/>
</dbReference>
<accession>A0A0L0N210</accession>
<evidence type="ECO:0000256" key="6">
    <source>
        <dbReference type="SAM" id="Phobius"/>
    </source>
</evidence>
<dbReference type="PROSITE" id="PS50850">
    <property type="entry name" value="MFS"/>
    <property type="match status" value="1"/>
</dbReference>
<dbReference type="PROSITE" id="PS00216">
    <property type="entry name" value="SUGAR_TRANSPORT_1"/>
    <property type="match status" value="1"/>
</dbReference>
<protein>
    <submittedName>
        <fullName evidence="8">Putative membrane protein</fullName>
    </submittedName>
</protein>
<comment type="caution">
    <text evidence="8">The sequence shown here is derived from an EMBL/GenBank/DDBJ whole genome shotgun (WGS) entry which is preliminary data.</text>
</comment>
<dbReference type="OrthoDB" id="10027823at2759"/>
<evidence type="ECO:0000313" key="9">
    <source>
        <dbReference type="Proteomes" id="UP000036947"/>
    </source>
</evidence>
<organism evidence="8 9">
    <name type="scientific">Tolypocladium ophioglossoides (strain CBS 100239)</name>
    <name type="common">Snaketongue truffleclub</name>
    <name type="synonym">Elaphocordyceps ophioglossoides</name>
    <dbReference type="NCBI Taxonomy" id="1163406"/>
    <lineage>
        <taxon>Eukaryota</taxon>
        <taxon>Fungi</taxon>
        <taxon>Dikarya</taxon>
        <taxon>Ascomycota</taxon>
        <taxon>Pezizomycotina</taxon>
        <taxon>Sordariomycetes</taxon>
        <taxon>Hypocreomycetidae</taxon>
        <taxon>Hypocreales</taxon>
        <taxon>Ophiocordycipitaceae</taxon>
        <taxon>Tolypocladium</taxon>
    </lineage>
</organism>
<evidence type="ECO:0000256" key="4">
    <source>
        <dbReference type="ARBA" id="ARBA00023136"/>
    </source>
</evidence>
<evidence type="ECO:0000259" key="7">
    <source>
        <dbReference type="PROSITE" id="PS50850"/>
    </source>
</evidence>
<dbReference type="InterPro" id="IPR011701">
    <property type="entry name" value="MFS"/>
</dbReference>
<dbReference type="InterPro" id="IPR005829">
    <property type="entry name" value="Sugar_transporter_CS"/>
</dbReference>
<dbReference type="InterPro" id="IPR020846">
    <property type="entry name" value="MFS_dom"/>
</dbReference>
<evidence type="ECO:0000256" key="5">
    <source>
        <dbReference type="SAM" id="MobiDB-lite"/>
    </source>
</evidence>
<keyword evidence="2 6" id="KW-0812">Transmembrane</keyword>
<feature type="transmembrane region" description="Helical" evidence="6">
    <location>
        <begin position="195"/>
        <end position="213"/>
    </location>
</feature>
<comment type="subcellular location">
    <subcellularLocation>
        <location evidence="1">Membrane</location>
        <topology evidence="1">Multi-pass membrane protein</topology>
    </subcellularLocation>
</comment>
<feature type="domain" description="Major facilitator superfamily (MFS) profile" evidence="7">
    <location>
        <begin position="26"/>
        <end position="476"/>
    </location>
</feature>
<dbReference type="STRING" id="1163406.A0A0L0N210"/>
<dbReference type="Gene3D" id="1.20.1250.20">
    <property type="entry name" value="MFS general substrate transporter like domains"/>
    <property type="match status" value="2"/>
</dbReference>
<evidence type="ECO:0000313" key="8">
    <source>
        <dbReference type="EMBL" id="KND88112.1"/>
    </source>
</evidence>
<feature type="transmembrane region" description="Helical" evidence="6">
    <location>
        <begin position="91"/>
        <end position="107"/>
    </location>
</feature>
<dbReference type="SUPFAM" id="SSF103473">
    <property type="entry name" value="MFS general substrate transporter"/>
    <property type="match status" value="1"/>
</dbReference>
<feature type="transmembrane region" description="Helical" evidence="6">
    <location>
        <begin position="38"/>
        <end position="55"/>
    </location>
</feature>
<dbReference type="GO" id="GO:0022857">
    <property type="term" value="F:transmembrane transporter activity"/>
    <property type="evidence" value="ECO:0007669"/>
    <property type="project" value="InterPro"/>
</dbReference>
<keyword evidence="3 6" id="KW-1133">Transmembrane helix</keyword>
<feature type="transmembrane region" description="Helical" evidence="6">
    <location>
        <begin position="333"/>
        <end position="353"/>
    </location>
</feature>
<keyword evidence="9" id="KW-1185">Reference proteome</keyword>
<dbReference type="InterPro" id="IPR036259">
    <property type="entry name" value="MFS_trans_sf"/>
</dbReference>
<gene>
    <name evidence="8" type="ORF">TOPH_07182</name>
</gene>
<reference evidence="8 9" key="1">
    <citation type="journal article" date="2015" name="BMC Genomics">
        <title>The genome of the truffle-parasite Tolypocladium ophioglossoides and the evolution of antifungal peptaibiotics.</title>
        <authorList>
            <person name="Quandt C.A."/>
            <person name="Bushley K.E."/>
            <person name="Spatafora J.W."/>
        </authorList>
    </citation>
    <scope>NUCLEOTIDE SEQUENCE [LARGE SCALE GENOMIC DNA]</scope>
    <source>
        <strain evidence="8 9">CBS 100239</strain>
    </source>
</reference>
<dbReference type="GO" id="GO:0000329">
    <property type="term" value="C:fungal-type vacuole membrane"/>
    <property type="evidence" value="ECO:0007669"/>
    <property type="project" value="TreeGrafter"/>
</dbReference>
<feature type="transmembrane region" description="Helical" evidence="6">
    <location>
        <begin position="373"/>
        <end position="394"/>
    </location>
</feature>
<evidence type="ECO:0000256" key="3">
    <source>
        <dbReference type="ARBA" id="ARBA00022989"/>
    </source>
</evidence>